<dbReference type="AlphaFoldDB" id="A0A1X7U5W2"/>
<dbReference type="EnsemblMetazoa" id="Aqu2.1.22851_001">
    <property type="protein sequence ID" value="Aqu2.1.22851_001"/>
    <property type="gene ID" value="Aqu2.1.22851"/>
</dbReference>
<dbReference type="InParanoid" id="A0A1X7U5W2"/>
<proteinExistence type="predicted"/>
<reference evidence="1" key="1">
    <citation type="submission" date="2017-05" db="UniProtKB">
        <authorList>
            <consortium name="EnsemblMetazoa"/>
        </authorList>
    </citation>
    <scope>IDENTIFICATION</scope>
</reference>
<accession>A0A1X7U5W2</accession>
<organism evidence="1">
    <name type="scientific">Amphimedon queenslandica</name>
    <name type="common">Sponge</name>
    <dbReference type="NCBI Taxonomy" id="400682"/>
    <lineage>
        <taxon>Eukaryota</taxon>
        <taxon>Metazoa</taxon>
        <taxon>Porifera</taxon>
        <taxon>Demospongiae</taxon>
        <taxon>Heteroscleromorpha</taxon>
        <taxon>Haplosclerida</taxon>
        <taxon>Niphatidae</taxon>
        <taxon>Amphimedon</taxon>
    </lineage>
</organism>
<sequence>MSIAPGEGQKPLSMMFDTDVKYLSYPDKLPFDKGGFNTERSTNITYRKYFNQHFLNVDGRFSQDLDYLSMAQYRVEAKRQLDDAHNYAWCQRPYDSANTAAQVRDPKCLNKFVRKDKAYRFMKNIRGFPPYY</sequence>
<evidence type="ECO:0000313" key="1">
    <source>
        <dbReference type="EnsemblMetazoa" id="Aqu2.1.22851_001"/>
    </source>
</evidence>
<protein>
    <submittedName>
        <fullName evidence="1">Uncharacterized protein</fullName>
    </submittedName>
</protein>
<name>A0A1X7U5W2_AMPQE</name>